<proteinExistence type="predicted"/>
<organism evidence="2 3">
    <name type="scientific">Bacillus timonensis</name>
    <dbReference type="NCBI Taxonomy" id="1033734"/>
    <lineage>
        <taxon>Bacteria</taxon>
        <taxon>Bacillati</taxon>
        <taxon>Bacillota</taxon>
        <taxon>Bacilli</taxon>
        <taxon>Bacillales</taxon>
        <taxon>Bacillaceae</taxon>
        <taxon>Bacillus</taxon>
    </lineage>
</organism>
<feature type="domain" description="Nucleotide modification associated" evidence="1">
    <location>
        <begin position="14"/>
        <end position="139"/>
    </location>
</feature>
<reference evidence="2 3" key="1">
    <citation type="journal article" date="2019" name="Indoor Air">
        <title>Impacts of indoor surface finishes on bacterial viability.</title>
        <authorList>
            <person name="Hu J."/>
            <person name="Maamar S.B."/>
            <person name="Glawe A.J."/>
            <person name="Gottel N."/>
            <person name="Gilbert J.A."/>
            <person name="Hartmann E.M."/>
        </authorList>
    </citation>
    <scope>NUCLEOTIDE SEQUENCE [LARGE SCALE GENOMIC DNA]</scope>
    <source>
        <strain evidence="2 3">AF060A6</strain>
    </source>
</reference>
<sequence length="160" mass="18190">MKNLLIKYISRGDNHVDPNFTFLTYGDSGSRASQISNTVEPGSYVFFHTSFDRKAYITAYFYVEKILNKNDNSAEIRTLNTDSKVDDVIILGSRERSKILTSPLPFDRTLAGQLTSLKIAEDRFKGNLTELQVISNSTRSHRRLSNTDTDFLLKQCLNRG</sequence>
<dbReference type="OrthoDB" id="2831590at2"/>
<dbReference type="Proteomes" id="UP000306477">
    <property type="component" value="Unassembled WGS sequence"/>
</dbReference>
<dbReference type="AlphaFoldDB" id="A0A4S3PR84"/>
<evidence type="ECO:0000259" key="1">
    <source>
        <dbReference type="Pfam" id="PF18754"/>
    </source>
</evidence>
<accession>A0A4S3PR84</accession>
<protein>
    <recommendedName>
        <fullName evidence="1">Nucleotide modification associated domain-containing protein</fullName>
    </recommendedName>
</protein>
<comment type="caution">
    <text evidence="2">The sequence shown here is derived from an EMBL/GenBank/DDBJ whole genome shotgun (WGS) entry which is preliminary data.</text>
</comment>
<dbReference type="RefSeq" id="WP_136380090.1">
    <property type="nucleotide sequence ID" value="NZ_SLUB01000023.1"/>
</dbReference>
<keyword evidence="3" id="KW-1185">Reference proteome</keyword>
<dbReference type="InterPro" id="IPR041135">
    <property type="entry name" value="Nmad3"/>
</dbReference>
<evidence type="ECO:0000313" key="3">
    <source>
        <dbReference type="Proteomes" id="UP000306477"/>
    </source>
</evidence>
<dbReference type="Pfam" id="PF18754">
    <property type="entry name" value="Nmad3"/>
    <property type="match status" value="1"/>
</dbReference>
<dbReference type="EMBL" id="SLUB01000023">
    <property type="protein sequence ID" value="THE11874.1"/>
    <property type="molecule type" value="Genomic_DNA"/>
</dbReference>
<evidence type="ECO:0000313" key="2">
    <source>
        <dbReference type="EMBL" id="THE11874.1"/>
    </source>
</evidence>
<gene>
    <name evidence="2" type="ORF">E1I69_13385</name>
</gene>
<name>A0A4S3PR84_9BACI</name>